<protein>
    <submittedName>
        <fullName evidence="1">Sphingosine kinase</fullName>
    </submittedName>
</protein>
<gene>
    <name evidence="1" type="ORF">G3M58_38025</name>
</gene>
<dbReference type="EMBL" id="JAAGMN010003915">
    <property type="protein sequence ID" value="NEE12239.1"/>
    <property type="molecule type" value="Genomic_DNA"/>
</dbReference>
<dbReference type="InterPro" id="IPR017438">
    <property type="entry name" value="ATP-NAD_kinase_N"/>
</dbReference>
<keyword evidence="1" id="KW-0808">Transferase</keyword>
<keyword evidence="1" id="KW-0418">Kinase</keyword>
<dbReference type="GO" id="GO:0016301">
    <property type="term" value="F:kinase activity"/>
    <property type="evidence" value="ECO:0007669"/>
    <property type="project" value="UniProtKB-KW"/>
</dbReference>
<sequence>MTSEITLFVNPTAGRGRGARAAQPAASALRAAGFSVRTVLGEDAADALV</sequence>
<organism evidence="1">
    <name type="scientific">Streptomyces sp. SID7499</name>
    <dbReference type="NCBI Taxonomy" id="2706086"/>
    <lineage>
        <taxon>Bacteria</taxon>
        <taxon>Bacillati</taxon>
        <taxon>Actinomycetota</taxon>
        <taxon>Actinomycetes</taxon>
        <taxon>Kitasatosporales</taxon>
        <taxon>Streptomycetaceae</taxon>
        <taxon>Streptomyces</taxon>
    </lineage>
</organism>
<proteinExistence type="predicted"/>
<reference evidence="1" key="1">
    <citation type="submission" date="2020-01" db="EMBL/GenBank/DDBJ databases">
        <title>Insect and environment-associated Actinomycetes.</title>
        <authorList>
            <person name="Currrie C."/>
            <person name="Chevrette M."/>
            <person name="Carlson C."/>
            <person name="Stubbendieck R."/>
            <person name="Wendt-Pienkowski E."/>
        </authorList>
    </citation>
    <scope>NUCLEOTIDE SEQUENCE</scope>
    <source>
        <strain evidence="1">SID7499</strain>
    </source>
</reference>
<evidence type="ECO:0000313" key="1">
    <source>
        <dbReference type="EMBL" id="NEE12239.1"/>
    </source>
</evidence>
<name>A0A6G3X366_9ACTN</name>
<dbReference type="Gene3D" id="3.40.50.10330">
    <property type="entry name" value="Probable inorganic polyphosphate/atp-NAD kinase, domain 1"/>
    <property type="match status" value="1"/>
</dbReference>
<accession>A0A6G3X366</accession>
<dbReference type="SUPFAM" id="SSF111331">
    <property type="entry name" value="NAD kinase/diacylglycerol kinase-like"/>
    <property type="match status" value="1"/>
</dbReference>
<feature type="non-terminal residue" evidence="1">
    <location>
        <position position="49"/>
    </location>
</feature>
<dbReference type="InterPro" id="IPR016064">
    <property type="entry name" value="NAD/diacylglycerol_kinase_sf"/>
</dbReference>
<comment type="caution">
    <text evidence="1">The sequence shown here is derived from an EMBL/GenBank/DDBJ whole genome shotgun (WGS) entry which is preliminary data.</text>
</comment>
<dbReference type="AlphaFoldDB" id="A0A6G3X366"/>